<dbReference type="Proteomes" id="UP000027920">
    <property type="component" value="Unassembled WGS sequence"/>
</dbReference>
<dbReference type="OrthoDB" id="9978173at2759"/>
<dbReference type="RefSeq" id="XP_013260388.1">
    <property type="nucleotide sequence ID" value="XM_013404934.1"/>
</dbReference>
<evidence type="ECO:0000313" key="2">
    <source>
        <dbReference type="EMBL" id="KEF57798.1"/>
    </source>
</evidence>
<protein>
    <submittedName>
        <fullName evidence="2">Uncharacterized protein</fullName>
    </submittedName>
</protein>
<keyword evidence="3" id="KW-1185">Reference proteome</keyword>
<proteinExistence type="predicted"/>
<evidence type="ECO:0000313" key="3">
    <source>
        <dbReference type="Proteomes" id="UP000027920"/>
    </source>
</evidence>
<organism evidence="2 3">
    <name type="scientific">Exophiala aquamarina CBS 119918</name>
    <dbReference type="NCBI Taxonomy" id="1182545"/>
    <lineage>
        <taxon>Eukaryota</taxon>
        <taxon>Fungi</taxon>
        <taxon>Dikarya</taxon>
        <taxon>Ascomycota</taxon>
        <taxon>Pezizomycotina</taxon>
        <taxon>Eurotiomycetes</taxon>
        <taxon>Chaetothyriomycetidae</taxon>
        <taxon>Chaetothyriales</taxon>
        <taxon>Herpotrichiellaceae</taxon>
        <taxon>Exophiala</taxon>
    </lineage>
</organism>
<feature type="region of interest" description="Disordered" evidence="1">
    <location>
        <begin position="122"/>
        <end position="141"/>
    </location>
</feature>
<dbReference type="GeneID" id="25280641"/>
<dbReference type="AlphaFoldDB" id="A0A072PEX9"/>
<accession>A0A072PEX9</accession>
<dbReference type="HOGENOM" id="CLU_936998_0_0_1"/>
<sequence length="297" mass="33730">MFGTTVEFQGEPQVSWRSRLILRPDDIWLAILIQLKIYIHEHASELRGRFFPQIKADDEQLDLELRRRRTRHRAPDGKGAGRPGGFRERITPRVRDGDDGRVRGVYPVRAVREVLAAVGHTAEREEQLGEPGAAARDDPAPKGAAQDVVWAAEANLRASILSAYNDYDTRTYETKSYYDGWITAFCFWGEDARCQYKIPEYGEGKNQVLCMVRVKYGQIESNCVPDGWMSVPVTRRFRERMVDDAGGRLRRDGVLQQWDPDGFGRPGAGYCSASFGLVGDRRRGDPRTWRAPQARLG</sequence>
<dbReference type="EMBL" id="AMGV01000004">
    <property type="protein sequence ID" value="KEF57798.1"/>
    <property type="molecule type" value="Genomic_DNA"/>
</dbReference>
<dbReference type="Pfam" id="PF14388">
    <property type="entry name" value="DUF4419"/>
    <property type="match status" value="2"/>
</dbReference>
<comment type="caution">
    <text evidence="2">The sequence shown here is derived from an EMBL/GenBank/DDBJ whole genome shotgun (WGS) entry which is preliminary data.</text>
</comment>
<reference evidence="2 3" key="1">
    <citation type="submission" date="2013-03" db="EMBL/GenBank/DDBJ databases">
        <title>The Genome Sequence of Exophiala aquamarina CBS 119918.</title>
        <authorList>
            <consortium name="The Broad Institute Genomics Platform"/>
            <person name="Cuomo C."/>
            <person name="de Hoog S."/>
            <person name="Gorbushina A."/>
            <person name="Walker B."/>
            <person name="Young S.K."/>
            <person name="Zeng Q."/>
            <person name="Gargeya S."/>
            <person name="Fitzgerald M."/>
            <person name="Haas B."/>
            <person name="Abouelleil A."/>
            <person name="Allen A.W."/>
            <person name="Alvarado L."/>
            <person name="Arachchi H.M."/>
            <person name="Berlin A.M."/>
            <person name="Chapman S.B."/>
            <person name="Gainer-Dewar J."/>
            <person name="Goldberg J."/>
            <person name="Griggs A."/>
            <person name="Gujja S."/>
            <person name="Hansen M."/>
            <person name="Howarth C."/>
            <person name="Imamovic A."/>
            <person name="Ireland A."/>
            <person name="Larimer J."/>
            <person name="McCowan C."/>
            <person name="Murphy C."/>
            <person name="Pearson M."/>
            <person name="Poon T.W."/>
            <person name="Priest M."/>
            <person name="Roberts A."/>
            <person name="Saif S."/>
            <person name="Shea T."/>
            <person name="Sisk P."/>
            <person name="Sykes S."/>
            <person name="Wortman J."/>
            <person name="Nusbaum C."/>
            <person name="Birren B."/>
        </authorList>
    </citation>
    <scope>NUCLEOTIDE SEQUENCE [LARGE SCALE GENOMIC DNA]</scope>
    <source>
        <strain evidence="2 3">CBS 119918</strain>
    </source>
</reference>
<dbReference type="VEuPathDB" id="FungiDB:A1O9_05718"/>
<evidence type="ECO:0000256" key="1">
    <source>
        <dbReference type="SAM" id="MobiDB-lite"/>
    </source>
</evidence>
<gene>
    <name evidence="2" type="ORF">A1O9_05718</name>
</gene>
<name>A0A072PEX9_9EURO</name>
<feature type="region of interest" description="Disordered" evidence="1">
    <location>
        <begin position="66"/>
        <end position="93"/>
    </location>
</feature>
<dbReference type="InterPro" id="IPR025533">
    <property type="entry name" value="DUF4419"/>
</dbReference>